<dbReference type="Proteomes" id="UP000308230">
    <property type="component" value="Unassembled WGS sequence"/>
</dbReference>
<keyword evidence="1" id="KW-0472">Membrane</keyword>
<reference evidence="2 3" key="1">
    <citation type="submission" date="2019-04" db="EMBL/GenBank/DDBJ databases">
        <title>Bacillus caeni sp. nov., a bacterium isolated from mangrove sediment.</title>
        <authorList>
            <person name="Huang H."/>
            <person name="Mo K."/>
            <person name="Hu Y."/>
        </authorList>
    </citation>
    <scope>NUCLEOTIDE SEQUENCE [LARGE SCALE GENOMIC DNA]</scope>
    <source>
        <strain evidence="2 3">HB172195</strain>
    </source>
</reference>
<feature type="transmembrane region" description="Helical" evidence="1">
    <location>
        <begin position="55"/>
        <end position="77"/>
    </location>
</feature>
<evidence type="ECO:0000256" key="1">
    <source>
        <dbReference type="SAM" id="Phobius"/>
    </source>
</evidence>
<dbReference type="PANTHER" id="PTHR40078:SF1">
    <property type="entry name" value="INTEGRAL MEMBRANE PROTEIN"/>
    <property type="match status" value="1"/>
</dbReference>
<dbReference type="InterPro" id="IPR038750">
    <property type="entry name" value="YczE/YyaS-like"/>
</dbReference>
<dbReference type="OrthoDB" id="154912at2"/>
<evidence type="ECO:0000313" key="2">
    <source>
        <dbReference type="EMBL" id="TLS39287.1"/>
    </source>
</evidence>
<keyword evidence="3" id="KW-1185">Reference proteome</keyword>
<dbReference type="PANTHER" id="PTHR40078">
    <property type="entry name" value="INTEGRAL MEMBRANE PROTEIN-RELATED"/>
    <property type="match status" value="1"/>
</dbReference>
<name>A0A5R9F6S2_9BACL</name>
<gene>
    <name evidence="2" type="ORF">FCL54_03000</name>
</gene>
<dbReference type="AlphaFoldDB" id="A0A5R9F6S2"/>
<feature type="transmembrane region" description="Helical" evidence="1">
    <location>
        <begin position="84"/>
        <end position="105"/>
    </location>
</feature>
<organism evidence="2 3">
    <name type="scientific">Exobacillus caeni</name>
    <dbReference type="NCBI Taxonomy" id="2574798"/>
    <lineage>
        <taxon>Bacteria</taxon>
        <taxon>Bacillati</taxon>
        <taxon>Bacillota</taxon>
        <taxon>Bacilli</taxon>
        <taxon>Bacillales</taxon>
        <taxon>Guptibacillaceae</taxon>
        <taxon>Exobacillus</taxon>
    </lineage>
</organism>
<dbReference type="EMBL" id="SWLG01000001">
    <property type="protein sequence ID" value="TLS39287.1"/>
    <property type="molecule type" value="Genomic_DNA"/>
</dbReference>
<feature type="transmembrane region" description="Helical" evidence="1">
    <location>
        <begin position="117"/>
        <end position="136"/>
    </location>
</feature>
<evidence type="ECO:0000313" key="3">
    <source>
        <dbReference type="Proteomes" id="UP000308230"/>
    </source>
</evidence>
<feature type="transmembrane region" description="Helical" evidence="1">
    <location>
        <begin position="12"/>
        <end position="35"/>
    </location>
</feature>
<dbReference type="RefSeq" id="WP_138122982.1">
    <property type="nucleotide sequence ID" value="NZ_SWLG01000001.1"/>
</dbReference>
<keyword evidence="1" id="KW-1133">Transmembrane helix</keyword>
<dbReference type="Pfam" id="PF19700">
    <property type="entry name" value="DUF6198"/>
    <property type="match status" value="1"/>
</dbReference>
<proteinExistence type="predicted"/>
<comment type="caution">
    <text evidence="2">The sequence shown here is derived from an EMBL/GenBank/DDBJ whole genome shotgun (WGS) entry which is preliminary data.</text>
</comment>
<keyword evidence="1" id="KW-0812">Transmembrane</keyword>
<sequence length="237" mass="26266">MRRDKLREPANEFFIRWGVFVVGLLVMSFGISLMIRAEAGSAPWDVFHIGLYNQFGLTIGTWSIIAGIAILAITAVLQHELPKAGAFLNMLLVGVFIDMYLFLPILHTPGHTFGKGLMLIAGILIMGYGIGLYIAADRGAGPRDSLMLVLTEKTGWKVQHIRLSMEIIVLFLGWMLKGPIFIGTLIFCLSIGAIVGFSLPQCRNLVDRLVERGGQSENIYKRKIRANDYDGLSKKAR</sequence>
<protein>
    <submittedName>
        <fullName evidence="2">YitT family protein</fullName>
    </submittedName>
</protein>
<accession>A0A5R9F6S2</accession>